<dbReference type="OMA" id="DHARSHF"/>
<feature type="domain" description="N-acetyltransferase ESCO acetyl-transferase" evidence="11">
    <location>
        <begin position="260"/>
        <end position="327"/>
    </location>
</feature>
<dbReference type="EnsemblMetazoa" id="OVOC12216.1">
    <property type="protein sequence ID" value="OVOC12216.1"/>
    <property type="gene ID" value="WBGene00249025"/>
</dbReference>
<keyword evidence="7" id="KW-0539">Nucleus</keyword>
<dbReference type="GO" id="GO:0000785">
    <property type="term" value="C:chromatin"/>
    <property type="evidence" value="ECO:0007669"/>
    <property type="project" value="TreeGrafter"/>
</dbReference>
<evidence type="ECO:0000259" key="11">
    <source>
        <dbReference type="Pfam" id="PF13880"/>
    </source>
</evidence>
<dbReference type="Pfam" id="PF13878">
    <property type="entry name" value="zf-C2H2_3"/>
    <property type="match status" value="1"/>
</dbReference>
<evidence type="ECO:0000259" key="10">
    <source>
        <dbReference type="Pfam" id="PF13878"/>
    </source>
</evidence>
<name>A0A8R1TMU3_ONCVO</name>
<dbReference type="Pfam" id="PF13880">
    <property type="entry name" value="Acetyltransf_13"/>
    <property type="match status" value="1"/>
</dbReference>
<reference evidence="12" key="2">
    <citation type="submission" date="2022-06" db="UniProtKB">
        <authorList>
            <consortium name="EnsemblMetazoa"/>
        </authorList>
    </citation>
    <scope>IDENTIFICATION</scope>
</reference>
<dbReference type="PANTHER" id="PTHR45884">
    <property type="entry name" value="N-ACETYLTRANSFERASE ECO"/>
    <property type="match status" value="1"/>
</dbReference>
<evidence type="ECO:0000256" key="9">
    <source>
        <dbReference type="ARBA" id="ARBA00023315"/>
    </source>
</evidence>
<evidence type="ECO:0000256" key="3">
    <source>
        <dbReference type="ARBA" id="ARBA00022679"/>
    </source>
</evidence>
<keyword evidence="6" id="KW-0862">Zinc</keyword>
<dbReference type="GO" id="GO:0008270">
    <property type="term" value="F:zinc ion binding"/>
    <property type="evidence" value="ECO:0007669"/>
    <property type="project" value="UniProtKB-KW"/>
</dbReference>
<dbReference type="EMBL" id="CMVM020000406">
    <property type="status" value="NOT_ANNOTATED_CDS"/>
    <property type="molecule type" value="Genomic_DNA"/>
</dbReference>
<dbReference type="GO" id="GO:0007064">
    <property type="term" value="P:mitotic sister chromatid cohesion"/>
    <property type="evidence" value="ECO:0007669"/>
    <property type="project" value="TreeGrafter"/>
</dbReference>
<evidence type="ECO:0000256" key="6">
    <source>
        <dbReference type="ARBA" id="ARBA00022833"/>
    </source>
</evidence>
<evidence type="ECO:0000256" key="7">
    <source>
        <dbReference type="ARBA" id="ARBA00023242"/>
    </source>
</evidence>
<comment type="similarity">
    <text evidence="2">Belongs to the acetyltransferase family. ECO subfamily.</text>
</comment>
<dbReference type="AlphaFoldDB" id="A0A8R1TMU3"/>
<evidence type="ECO:0000313" key="12">
    <source>
        <dbReference type="EnsemblMetazoa" id="OVOC12216.1"/>
    </source>
</evidence>
<keyword evidence="13" id="KW-1185">Reference proteome</keyword>
<evidence type="ECO:0000256" key="1">
    <source>
        <dbReference type="ARBA" id="ARBA00004123"/>
    </source>
</evidence>
<comment type="subcellular location">
    <subcellularLocation>
        <location evidence="1">Nucleus</location>
    </subcellularLocation>
</comment>
<sequence length="337" mass="38586">MPFLRQKLLTDFYRLPGKCNESDARSLPDINCKSDNIANSNFENGEFRELLSSTENCALSVSPIVASTSKVIRTKLIVSANDMKKKRRMLMDDPNQMILDAGQKQFGYQQCKQCGMIYDCDSLSDQKQHQKFHSRFLSTKWFRVQTAQLDIWKQAAFCIVEQFDGNYSHIFCITQTSKCTLKARVDKIILECINKELGYTPDLAQVWTSDGRRQAWIYITASETYYFIGAVALVEKVSKEQLYYAKENSGNNHEISKSNDVYMGVNRIWVHQTLRRKGIAALLLDHARSHFISSNFVQREMIAFSSLTDSGLAFAKNYIPGGKVLLYNLNPERLISN</sequence>
<organism evidence="12 13">
    <name type="scientific">Onchocerca volvulus</name>
    <dbReference type="NCBI Taxonomy" id="6282"/>
    <lineage>
        <taxon>Eukaryota</taxon>
        <taxon>Metazoa</taxon>
        <taxon>Ecdysozoa</taxon>
        <taxon>Nematoda</taxon>
        <taxon>Chromadorea</taxon>
        <taxon>Rhabditida</taxon>
        <taxon>Spirurina</taxon>
        <taxon>Spiruromorpha</taxon>
        <taxon>Filarioidea</taxon>
        <taxon>Onchocercidae</taxon>
        <taxon>Onchocerca</taxon>
    </lineage>
</organism>
<keyword evidence="5" id="KW-0863">Zinc-finger</keyword>
<accession>A0A8R1TMU3</accession>
<evidence type="ECO:0000256" key="8">
    <source>
        <dbReference type="ARBA" id="ARBA00023306"/>
    </source>
</evidence>
<protein>
    <recommendedName>
        <fullName evidence="14">N-acetyltransferase domain-containing protein</fullName>
    </recommendedName>
</protein>
<dbReference type="InterPro" id="IPR028009">
    <property type="entry name" value="ESCO_Acetyltransf_dom"/>
</dbReference>
<feature type="domain" description="N-acetyltransferase ESCO zinc-finger" evidence="10">
    <location>
        <begin position="96"/>
        <end position="135"/>
    </location>
</feature>
<evidence type="ECO:0000256" key="2">
    <source>
        <dbReference type="ARBA" id="ARBA00005816"/>
    </source>
</evidence>
<evidence type="ECO:0008006" key="14">
    <source>
        <dbReference type="Google" id="ProtNLM"/>
    </source>
</evidence>
<keyword evidence="9" id="KW-0012">Acyltransferase</keyword>
<reference evidence="13" key="1">
    <citation type="submission" date="2013-10" db="EMBL/GenBank/DDBJ databases">
        <title>Genome sequencing of Onchocerca volvulus.</title>
        <authorList>
            <person name="Cotton J."/>
            <person name="Tsai J."/>
            <person name="Stanley E."/>
            <person name="Tracey A."/>
            <person name="Holroyd N."/>
            <person name="Lustigman S."/>
            <person name="Berriman M."/>
        </authorList>
    </citation>
    <scope>NUCLEOTIDE SEQUENCE</scope>
</reference>
<evidence type="ECO:0000313" key="13">
    <source>
        <dbReference type="Proteomes" id="UP000024404"/>
    </source>
</evidence>
<dbReference type="PANTHER" id="PTHR45884:SF2">
    <property type="entry name" value="N-ACETYLTRANSFERASE ECO"/>
    <property type="match status" value="1"/>
</dbReference>
<evidence type="ECO:0000256" key="5">
    <source>
        <dbReference type="ARBA" id="ARBA00022771"/>
    </source>
</evidence>
<keyword evidence="3" id="KW-0808">Transferase</keyword>
<keyword evidence="8" id="KW-0131">Cell cycle</keyword>
<dbReference type="Proteomes" id="UP000024404">
    <property type="component" value="Unassembled WGS sequence"/>
</dbReference>
<proteinExistence type="inferred from homology"/>
<dbReference type="GO" id="GO:0061733">
    <property type="term" value="F:protein-lysine-acetyltransferase activity"/>
    <property type="evidence" value="ECO:0007669"/>
    <property type="project" value="TreeGrafter"/>
</dbReference>
<keyword evidence="4" id="KW-0479">Metal-binding</keyword>
<dbReference type="GO" id="GO:0005634">
    <property type="term" value="C:nucleus"/>
    <property type="evidence" value="ECO:0007669"/>
    <property type="project" value="UniProtKB-SubCell"/>
</dbReference>
<evidence type="ECO:0000256" key="4">
    <source>
        <dbReference type="ARBA" id="ARBA00022723"/>
    </source>
</evidence>
<dbReference type="InterPro" id="IPR028005">
    <property type="entry name" value="AcTrfase_ESCO_Znf_dom"/>
</dbReference>